<reference evidence="1" key="1">
    <citation type="submission" date="2020-04" db="EMBL/GenBank/DDBJ databases">
        <authorList>
            <person name="Chiriac C."/>
            <person name="Salcher M."/>
            <person name="Ghai R."/>
            <person name="Kavagutti S V."/>
        </authorList>
    </citation>
    <scope>NUCLEOTIDE SEQUENCE</scope>
</reference>
<name>A0A6J5MCA9_9CAUD</name>
<organism evidence="1">
    <name type="scientific">uncultured Caudovirales phage</name>
    <dbReference type="NCBI Taxonomy" id="2100421"/>
    <lineage>
        <taxon>Viruses</taxon>
        <taxon>Duplodnaviria</taxon>
        <taxon>Heunggongvirae</taxon>
        <taxon>Uroviricota</taxon>
        <taxon>Caudoviricetes</taxon>
        <taxon>Peduoviridae</taxon>
        <taxon>Maltschvirus</taxon>
        <taxon>Maltschvirus maltsch</taxon>
    </lineage>
</organism>
<protein>
    <submittedName>
        <fullName evidence="1">Uncharacterized protein</fullName>
    </submittedName>
</protein>
<sequence length="67" mass="7844">MRTLDRSRWLVAESKDAIDIIQAEMDKQGVTYAKQLEGKKIAMLIALNKPYSNGHQDFDKIIYRRFN</sequence>
<proteinExistence type="predicted"/>
<dbReference type="EMBL" id="LR796435">
    <property type="protein sequence ID" value="CAB4144685.1"/>
    <property type="molecule type" value="Genomic_DNA"/>
</dbReference>
<accession>A0A6J5MCA9</accession>
<gene>
    <name evidence="1" type="ORF">UFOVP457_60</name>
</gene>
<evidence type="ECO:0000313" key="1">
    <source>
        <dbReference type="EMBL" id="CAB4144685.1"/>
    </source>
</evidence>